<comment type="caution">
    <text evidence="1">The sequence shown here is derived from an EMBL/GenBank/DDBJ whole genome shotgun (WGS) entry which is preliminary data.</text>
</comment>
<evidence type="ECO:0000313" key="2">
    <source>
        <dbReference type="Proteomes" id="UP000828048"/>
    </source>
</evidence>
<protein>
    <submittedName>
        <fullName evidence="1">Uncharacterized protein</fullName>
    </submittedName>
</protein>
<organism evidence="1 2">
    <name type="scientific">Vaccinium darrowii</name>
    <dbReference type="NCBI Taxonomy" id="229202"/>
    <lineage>
        <taxon>Eukaryota</taxon>
        <taxon>Viridiplantae</taxon>
        <taxon>Streptophyta</taxon>
        <taxon>Embryophyta</taxon>
        <taxon>Tracheophyta</taxon>
        <taxon>Spermatophyta</taxon>
        <taxon>Magnoliopsida</taxon>
        <taxon>eudicotyledons</taxon>
        <taxon>Gunneridae</taxon>
        <taxon>Pentapetalae</taxon>
        <taxon>asterids</taxon>
        <taxon>Ericales</taxon>
        <taxon>Ericaceae</taxon>
        <taxon>Vaccinioideae</taxon>
        <taxon>Vaccinieae</taxon>
        <taxon>Vaccinium</taxon>
    </lineage>
</organism>
<accession>A0ACB7X667</accession>
<name>A0ACB7X667_9ERIC</name>
<dbReference type="Proteomes" id="UP000828048">
    <property type="component" value="Chromosome 2"/>
</dbReference>
<proteinExistence type="predicted"/>
<sequence length="84" mass="8975">MAVWRREKSGGFERRRATVVPVPIGTALHQLCLVASMGRDLGCNGSGLLVSDMGGERERGSLPQFDLSGPARSLPLLRAPGLVF</sequence>
<dbReference type="EMBL" id="CM037152">
    <property type="protein sequence ID" value="KAH7836156.1"/>
    <property type="molecule type" value="Genomic_DNA"/>
</dbReference>
<reference evidence="1 2" key="1">
    <citation type="journal article" date="2021" name="Hortic Res">
        <title>High-quality reference genome and annotation aids understanding of berry development for evergreen blueberry (Vaccinium darrowii).</title>
        <authorList>
            <person name="Yu J."/>
            <person name="Hulse-Kemp A.M."/>
            <person name="Babiker E."/>
            <person name="Staton M."/>
        </authorList>
    </citation>
    <scope>NUCLEOTIDE SEQUENCE [LARGE SCALE GENOMIC DNA]</scope>
    <source>
        <strain evidence="2">cv. NJ 8807/NJ 8810</strain>
        <tissue evidence="1">Young leaf</tissue>
    </source>
</reference>
<evidence type="ECO:0000313" key="1">
    <source>
        <dbReference type="EMBL" id="KAH7836156.1"/>
    </source>
</evidence>
<gene>
    <name evidence="1" type="ORF">Vadar_033223</name>
</gene>
<keyword evidence="2" id="KW-1185">Reference proteome</keyword>